<dbReference type="OrthoDB" id="3265918at2759"/>
<dbReference type="Proteomes" id="UP000467700">
    <property type="component" value="Unassembled WGS sequence"/>
</dbReference>
<evidence type="ECO:0000313" key="3">
    <source>
        <dbReference type="Proteomes" id="UP000467700"/>
    </source>
</evidence>
<organism evidence="2 3">
    <name type="scientific">Cyclocybe aegerita</name>
    <name type="common">Black poplar mushroom</name>
    <name type="synonym">Agrocybe aegerita</name>
    <dbReference type="NCBI Taxonomy" id="1973307"/>
    <lineage>
        <taxon>Eukaryota</taxon>
        <taxon>Fungi</taxon>
        <taxon>Dikarya</taxon>
        <taxon>Basidiomycota</taxon>
        <taxon>Agaricomycotina</taxon>
        <taxon>Agaricomycetes</taxon>
        <taxon>Agaricomycetidae</taxon>
        <taxon>Agaricales</taxon>
        <taxon>Agaricineae</taxon>
        <taxon>Bolbitiaceae</taxon>
        <taxon>Cyclocybe</taxon>
    </lineage>
</organism>
<gene>
    <name evidence="2" type="ORF">AAE3_LOCUS8467</name>
</gene>
<evidence type="ECO:0000313" key="2">
    <source>
        <dbReference type="EMBL" id="CAA7266251.1"/>
    </source>
</evidence>
<name>A0A8S0XUV7_CYCAE</name>
<dbReference type="EMBL" id="CACVBS010000053">
    <property type="protein sequence ID" value="CAA7266251.1"/>
    <property type="molecule type" value="Genomic_DNA"/>
</dbReference>
<dbReference type="AlphaFoldDB" id="A0A8S0XUV7"/>
<accession>A0A8S0XUV7</accession>
<protein>
    <submittedName>
        <fullName evidence="2">Uncharacterized protein</fullName>
    </submittedName>
</protein>
<feature type="compositionally biased region" description="Low complexity" evidence="1">
    <location>
        <begin position="320"/>
        <end position="337"/>
    </location>
</feature>
<comment type="caution">
    <text evidence="2">The sequence shown here is derived from an EMBL/GenBank/DDBJ whole genome shotgun (WGS) entry which is preliminary data.</text>
</comment>
<sequence>MQRCPELRNLRKAPRFISILLRHQTPGSPAVAINPFSAVDVLDPTHPGLKSLKYLPHTRDNAIGVKIFPISLLNKPQLANGHPFGRKFLTWIERVQKAKEAGVKVVYVGGKPALAWKSGELVGEDEQVYPEHDHNTLDIPDCKATPKGRLLDIARKRAMRRVPMSYLTATSKARMGAKRYTRCQITRRMKVASNLIVTRGAYFGEPALKNEGPAKEDVKTLGVGIKPKRVVMRFDQEEAKSMGRKWIMQGWSYVWFPTMEVYRMPYSELIPRLRQKLTFLNKRANELEKSWFINALRNDGRPSRSLSRINGKYTVPPPQTSSGQGPQQPQGSNVEGQPPQPPELLKEPVKPKLPVSKPQPIQPATAPKKVVTTFDNNKWKKELMDGLALLQTSLAAAEHQAHRGRKPVGTRQT</sequence>
<keyword evidence="3" id="KW-1185">Reference proteome</keyword>
<proteinExistence type="predicted"/>
<feature type="region of interest" description="Disordered" evidence="1">
    <location>
        <begin position="301"/>
        <end position="371"/>
    </location>
</feature>
<reference evidence="2 3" key="1">
    <citation type="submission" date="2020-01" db="EMBL/GenBank/DDBJ databases">
        <authorList>
            <person name="Gupta K D."/>
        </authorList>
    </citation>
    <scope>NUCLEOTIDE SEQUENCE [LARGE SCALE GENOMIC DNA]</scope>
</reference>
<evidence type="ECO:0000256" key="1">
    <source>
        <dbReference type="SAM" id="MobiDB-lite"/>
    </source>
</evidence>